<accession>A0A926DKQ2</accession>
<dbReference type="InterPro" id="IPR024760">
    <property type="entry name" value="HTH_dom_conjug_TS-like"/>
</dbReference>
<feature type="domain" description="Helix-turn-helix conjugative transposon-like" evidence="1">
    <location>
        <begin position="9"/>
        <end position="64"/>
    </location>
</feature>
<protein>
    <submittedName>
        <fullName evidence="2">Helix-turn-helix domain-containing protein</fullName>
    </submittedName>
</protein>
<evidence type="ECO:0000259" key="1">
    <source>
        <dbReference type="Pfam" id="PF12645"/>
    </source>
</evidence>
<dbReference type="AlphaFoldDB" id="A0A926DKQ2"/>
<dbReference type="Proteomes" id="UP000611762">
    <property type="component" value="Unassembled WGS sequence"/>
</dbReference>
<proteinExistence type="predicted"/>
<keyword evidence="3" id="KW-1185">Reference proteome</keyword>
<name>A0A926DKQ2_9FIRM</name>
<dbReference type="RefSeq" id="WP_249311868.1">
    <property type="nucleotide sequence ID" value="NZ_JACRSU010000002.1"/>
</dbReference>
<dbReference type="Pfam" id="PF12645">
    <property type="entry name" value="HTH_16"/>
    <property type="match status" value="1"/>
</dbReference>
<sequence length="67" mass="7844">MNKYIPPDFETIKNAVAADTVAMQKILAHYNAYILYFAKQNDIVNYVYAEEIRAKLMKAILKFEIDR</sequence>
<dbReference type="EMBL" id="JACRSU010000002">
    <property type="protein sequence ID" value="MBC8540715.1"/>
    <property type="molecule type" value="Genomic_DNA"/>
</dbReference>
<evidence type="ECO:0000313" key="3">
    <source>
        <dbReference type="Proteomes" id="UP000611762"/>
    </source>
</evidence>
<comment type="caution">
    <text evidence="2">The sequence shown here is derived from an EMBL/GenBank/DDBJ whole genome shotgun (WGS) entry which is preliminary data.</text>
</comment>
<evidence type="ECO:0000313" key="2">
    <source>
        <dbReference type="EMBL" id="MBC8540715.1"/>
    </source>
</evidence>
<gene>
    <name evidence="2" type="ORF">H8698_06960</name>
</gene>
<organism evidence="2 3">
    <name type="scientific">Congzhengia minquanensis</name>
    <dbReference type="NCBI Taxonomy" id="2763657"/>
    <lineage>
        <taxon>Bacteria</taxon>
        <taxon>Bacillati</taxon>
        <taxon>Bacillota</taxon>
        <taxon>Clostridia</taxon>
        <taxon>Eubacteriales</taxon>
        <taxon>Oscillospiraceae</taxon>
        <taxon>Congzhengia</taxon>
    </lineage>
</organism>
<reference evidence="2" key="1">
    <citation type="submission" date="2020-08" db="EMBL/GenBank/DDBJ databases">
        <title>Genome public.</title>
        <authorList>
            <person name="Liu C."/>
            <person name="Sun Q."/>
        </authorList>
    </citation>
    <scope>NUCLEOTIDE SEQUENCE</scope>
    <source>
        <strain evidence="2">H8</strain>
    </source>
</reference>